<gene>
    <name evidence="11" type="ORF">FHS30_001391</name>
</gene>
<evidence type="ECO:0000313" key="12">
    <source>
        <dbReference type="Proteomes" id="UP000559987"/>
    </source>
</evidence>
<evidence type="ECO:0000256" key="1">
    <source>
        <dbReference type="ARBA" id="ARBA00001933"/>
    </source>
</evidence>
<keyword evidence="12" id="KW-1185">Reference proteome</keyword>
<sequence>MDSVILIDGEQSSEVSALDRGLLYGQGLFETIRVVGGKLPLLDLHLQRLLGDCEKVCISAPAASQLHGYIKQVLSVAGEALPTLSGRLKILVTGGNAGAGYAAEDSAKARVILQFFPVPPYVVDTVSACICNTALADSLLAGVKHCNRLEQVLAANEIRAKQCQEGIVLDQRGNIVEGVASNLVFQVGGELLTPQLKSAGVAGVMRQYLLQRKRIKEAEGPIPLNILAHAEQVYFINSFRGAWALDRLVIGESAHDDRAILSLKNTAKGASLREGGRIVLTYNKSAQRQQFVDDVNAVFAQS</sequence>
<evidence type="ECO:0000313" key="11">
    <source>
        <dbReference type="EMBL" id="MBB3168207.1"/>
    </source>
</evidence>
<comment type="catalytic activity">
    <reaction evidence="9">
        <text>4-amino-4-deoxychorismate = 4-aminobenzoate + pyruvate + H(+)</text>
        <dbReference type="Rhea" id="RHEA:16201"/>
        <dbReference type="ChEBI" id="CHEBI:15361"/>
        <dbReference type="ChEBI" id="CHEBI:15378"/>
        <dbReference type="ChEBI" id="CHEBI:17836"/>
        <dbReference type="ChEBI" id="CHEBI:58406"/>
        <dbReference type="EC" id="4.1.3.38"/>
    </reaction>
</comment>
<evidence type="ECO:0000256" key="10">
    <source>
        <dbReference type="NCBIfam" id="TIGR03461"/>
    </source>
</evidence>
<dbReference type="PANTHER" id="PTHR42743:SF2">
    <property type="entry name" value="AMINODEOXYCHORISMATE LYASE"/>
    <property type="match status" value="1"/>
</dbReference>
<evidence type="ECO:0000256" key="6">
    <source>
        <dbReference type="ARBA" id="ARBA00023239"/>
    </source>
</evidence>
<evidence type="ECO:0000256" key="7">
    <source>
        <dbReference type="ARBA" id="ARBA00035633"/>
    </source>
</evidence>
<comment type="pathway">
    <text evidence="7">Cofactor biosynthesis; tetrahydrofolate biosynthesis; 4-aminobenzoate from chorismate: step 2/2.</text>
</comment>
<dbReference type="PANTHER" id="PTHR42743">
    <property type="entry name" value="AMINO-ACID AMINOTRANSFERASE"/>
    <property type="match status" value="1"/>
</dbReference>
<accession>A0A839US36</accession>
<dbReference type="SUPFAM" id="SSF56752">
    <property type="entry name" value="D-aminoacid aminotransferase-like PLP-dependent enzymes"/>
    <property type="match status" value="1"/>
</dbReference>
<proteinExistence type="inferred from homology"/>
<dbReference type="AlphaFoldDB" id="A0A839US36"/>
<name>A0A839US36_9GAMM</name>
<keyword evidence="5" id="KW-0289">Folate biosynthesis</keyword>
<dbReference type="InterPro" id="IPR050571">
    <property type="entry name" value="Class-IV_PLP-Dep_Aminotrnsfr"/>
</dbReference>
<organism evidence="11 12">
    <name type="scientific">Simiduia aestuariiviva</name>
    <dbReference type="NCBI Taxonomy" id="1510459"/>
    <lineage>
        <taxon>Bacteria</taxon>
        <taxon>Pseudomonadati</taxon>
        <taxon>Pseudomonadota</taxon>
        <taxon>Gammaproteobacteria</taxon>
        <taxon>Cellvibrionales</taxon>
        <taxon>Cellvibrionaceae</taxon>
        <taxon>Simiduia</taxon>
    </lineage>
</organism>
<evidence type="ECO:0000256" key="9">
    <source>
        <dbReference type="ARBA" id="ARBA00049529"/>
    </source>
</evidence>
<dbReference type="InterPro" id="IPR001544">
    <property type="entry name" value="Aminotrans_IV"/>
</dbReference>
<dbReference type="EC" id="4.1.3.38" evidence="8 10"/>
<keyword evidence="6 11" id="KW-0456">Lyase</keyword>
<dbReference type="InterPro" id="IPR036038">
    <property type="entry name" value="Aminotransferase-like"/>
</dbReference>
<dbReference type="InterPro" id="IPR043131">
    <property type="entry name" value="BCAT-like_N"/>
</dbReference>
<comment type="caution">
    <text evidence="11">The sequence shown here is derived from an EMBL/GenBank/DDBJ whole genome shotgun (WGS) entry which is preliminary data.</text>
</comment>
<dbReference type="Pfam" id="PF01063">
    <property type="entry name" value="Aminotran_4"/>
    <property type="match status" value="1"/>
</dbReference>
<dbReference type="GO" id="GO:0046656">
    <property type="term" value="P:folic acid biosynthetic process"/>
    <property type="evidence" value="ECO:0007669"/>
    <property type="project" value="UniProtKB-KW"/>
</dbReference>
<keyword evidence="4" id="KW-0663">Pyridoxal phosphate</keyword>
<comment type="cofactor">
    <cofactor evidence="1">
        <name>pyridoxal 5'-phosphate</name>
        <dbReference type="ChEBI" id="CHEBI:597326"/>
    </cofactor>
</comment>
<evidence type="ECO:0000256" key="8">
    <source>
        <dbReference type="ARBA" id="ARBA00035676"/>
    </source>
</evidence>
<dbReference type="InterPro" id="IPR017824">
    <property type="entry name" value="Aminodeoxychorismate_lyase_IV"/>
</dbReference>
<reference evidence="11 12" key="1">
    <citation type="submission" date="2020-08" db="EMBL/GenBank/DDBJ databases">
        <title>Genomic Encyclopedia of Type Strains, Phase III (KMG-III): the genomes of soil and plant-associated and newly described type strains.</title>
        <authorList>
            <person name="Whitman W."/>
        </authorList>
    </citation>
    <scope>NUCLEOTIDE SEQUENCE [LARGE SCALE GENOMIC DNA]</scope>
    <source>
        <strain evidence="11 12">CECT 8571</strain>
    </source>
</reference>
<evidence type="ECO:0000256" key="5">
    <source>
        <dbReference type="ARBA" id="ARBA00022909"/>
    </source>
</evidence>
<dbReference type="Gene3D" id="3.20.10.10">
    <property type="entry name" value="D-amino Acid Aminotransferase, subunit A, domain 2"/>
    <property type="match status" value="1"/>
</dbReference>
<dbReference type="EMBL" id="JACHXZ010000002">
    <property type="protein sequence ID" value="MBB3168207.1"/>
    <property type="molecule type" value="Genomic_DNA"/>
</dbReference>
<comment type="similarity">
    <text evidence="2">Belongs to the class-IV pyridoxal-phosphate-dependent aminotransferase family.</text>
</comment>
<dbReference type="GO" id="GO:0008696">
    <property type="term" value="F:4-amino-4-deoxychorismate lyase activity"/>
    <property type="evidence" value="ECO:0007669"/>
    <property type="project" value="UniProtKB-UniRule"/>
</dbReference>
<protein>
    <recommendedName>
        <fullName evidence="8 10">Aminodeoxychorismate lyase</fullName>
        <ecNumber evidence="8 10">4.1.3.38</ecNumber>
    </recommendedName>
</protein>
<dbReference type="Proteomes" id="UP000559987">
    <property type="component" value="Unassembled WGS sequence"/>
</dbReference>
<dbReference type="InterPro" id="IPR043132">
    <property type="entry name" value="BCAT-like_C"/>
</dbReference>
<dbReference type="RefSeq" id="WP_183909711.1">
    <property type="nucleotide sequence ID" value="NZ_JACHXZ010000002.1"/>
</dbReference>
<dbReference type="GO" id="GO:0005829">
    <property type="term" value="C:cytosol"/>
    <property type="evidence" value="ECO:0007669"/>
    <property type="project" value="TreeGrafter"/>
</dbReference>
<dbReference type="GO" id="GO:0030170">
    <property type="term" value="F:pyridoxal phosphate binding"/>
    <property type="evidence" value="ECO:0007669"/>
    <property type="project" value="InterPro"/>
</dbReference>
<dbReference type="GO" id="GO:0008153">
    <property type="term" value="P:4-aminobenzoate biosynthetic process"/>
    <property type="evidence" value="ECO:0007669"/>
    <property type="project" value="UniProtKB-UniRule"/>
</dbReference>
<evidence type="ECO:0000256" key="3">
    <source>
        <dbReference type="ARBA" id="ARBA00011738"/>
    </source>
</evidence>
<dbReference type="Gene3D" id="3.30.470.10">
    <property type="match status" value="1"/>
</dbReference>
<evidence type="ECO:0000256" key="2">
    <source>
        <dbReference type="ARBA" id="ARBA00009320"/>
    </source>
</evidence>
<comment type="subunit">
    <text evidence="3">Homodimer.</text>
</comment>
<dbReference type="NCBIfam" id="TIGR03461">
    <property type="entry name" value="pabC_Proteo"/>
    <property type="match status" value="1"/>
</dbReference>
<evidence type="ECO:0000256" key="4">
    <source>
        <dbReference type="ARBA" id="ARBA00022898"/>
    </source>
</evidence>